<sequence>MENLQEEIKNKIIDWIISGAGGRLVVFKPENFSNGADLVVIKKGEYDPAGDKDLPKSVIVKTKIFGDSSQKESKEIFISVNGLLKETGSSIFKKNINIGAFKNIKNFYLAFVFFNILKQDIENFICFVPLQEFLKVAGKENNGDVFKFESFLSADKNDKYSEFLVNKKDFAQVLFDKISQA</sequence>
<name>A0A1G2HS77_9BACT</name>
<comment type="caution">
    <text evidence="1">The sequence shown here is derived from an EMBL/GenBank/DDBJ whole genome shotgun (WGS) entry which is preliminary data.</text>
</comment>
<dbReference type="AlphaFoldDB" id="A0A1G2HS77"/>
<dbReference type="Proteomes" id="UP000177190">
    <property type="component" value="Unassembled WGS sequence"/>
</dbReference>
<protein>
    <submittedName>
        <fullName evidence="1">Uncharacterized protein</fullName>
    </submittedName>
</protein>
<evidence type="ECO:0000313" key="2">
    <source>
        <dbReference type="Proteomes" id="UP000177190"/>
    </source>
</evidence>
<dbReference type="EMBL" id="MHOM01000013">
    <property type="protein sequence ID" value="OGZ65081.1"/>
    <property type="molecule type" value="Genomic_DNA"/>
</dbReference>
<reference evidence="1 2" key="1">
    <citation type="journal article" date="2016" name="Nat. Commun.">
        <title>Thousands of microbial genomes shed light on interconnected biogeochemical processes in an aquifer system.</title>
        <authorList>
            <person name="Anantharaman K."/>
            <person name="Brown C.T."/>
            <person name="Hug L.A."/>
            <person name="Sharon I."/>
            <person name="Castelle C.J."/>
            <person name="Probst A.J."/>
            <person name="Thomas B.C."/>
            <person name="Singh A."/>
            <person name="Wilkins M.J."/>
            <person name="Karaoz U."/>
            <person name="Brodie E.L."/>
            <person name="Williams K.H."/>
            <person name="Hubbard S.S."/>
            <person name="Banfield J.F."/>
        </authorList>
    </citation>
    <scope>NUCLEOTIDE SEQUENCE [LARGE SCALE GENOMIC DNA]</scope>
</reference>
<gene>
    <name evidence="1" type="ORF">A2812_00760</name>
</gene>
<organism evidence="1 2">
    <name type="scientific">Candidatus Staskawiczbacteria bacterium RIFCSPHIGHO2_01_FULL_36_16</name>
    <dbReference type="NCBI Taxonomy" id="1802200"/>
    <lineage>
        <taxon>Bacteria</taxon>
        <taxon>Candidatus Staskawicziibacteriota</taxon>
    </lineage>
</organism>
<proteinExistence type="predicted"/>
<evidence type="ECO:0000313" key="1">
    <source>
        <dbReference type="EMBL" id="OGZ65081.1"/>
    </source>
</evidence>
<accession>A0A1G2HS77</accession>
<dbReference type="STRING" id="1802200.A2812_00760"/>